<dbReference type="GO" id="GO:0046872">
    <property type="term" value="F:metal ion binding"/>
    <property type="evidence" value="ECO:0007669"/>
    <property type="project" value="InterPro"/>
</dbReference>
<evidence type="ECO:0000259" key="5">
    <source>
        <dbReference type="PROSITE" id="PS50975"/>
    </source>
</evidence>
<evidence type="ECO:0000313" key="7">
    <source>
        <dbReference type="Proteomes" id="UP000034078"/>
    </source>
</evidence>
<dbReference type="Proteomes" id="UP000034078">
    <property type="component" value="Unassembled WGS sequence"/>
</dbReference>
<feature type="compositionally biased region" description="Basic and acidic residues" evidence="4">
    <location>
        <begin position="13"/>
        <end position="26"/>
    </location>
</feature>
<comment type="caution">
    <text evidence="6">The sequence shown here is derived from an EMBL/GenBank/DDBJ whole genome shotgun (WGS) entry which is preliminary data.</text>
</comment>
<comment type="similarity">
    <text evidence="1">Belongs to the D-alanine--D-alanine ligase family.</text>
</comment>
<sequence length="375" mass="41769">MGIKELLGINKAKPVEPPKTEEKIEGAEIRPPKIHKKTKVKVDRAALKNLNLVIVAYSHVEREFFPTKESYEAEVEVEDRAAEVVERVKALGIPVKSLMGDQYFLTNLLVDKPDVVINLVDTLRGKDKLQTSVPAALELSNVLYTGSGMEGLVIGNNRNLTKRLLIAYGIPTPAFQFIRRAGTAVNEELGLPLIVKLNESGGSVGIDSKAVKETIKDAQRKVNEMISVYKLPVIVEQFIDGAEITVVVFDDGTRKRVYLGQKVFRNKADGKHFFTSFESYDDIKAYTYKHVEEPLATKISQLATRAFSGLHHKDYAKFDVRVDEETNIPYFTDSNPNTAFGPDMGLPMTEVLAMHGVSFDEVLGALLSKYARQLK</sequence>
<feature type="domain" description="ATP-grasp" evidence="5">
    <location>
        <begin position="162"/>
        <end position="368"/>
    </location>
</feature>
<name>A0A837IDJ7_9BACT</name>
<accession>A0A837IDJ7</accession>
<dbReference type="EMBL" id="LCKO01000013">
    <property type="protein sequence ID" value="KKT99091.1"/>
    <property type="molecule type" value="Genomic_DNA"/>
</dbReference>
<dbReference type="GO" id="GO:0005524">
    <property type="term" value="F:ATP binding"/>
    <property type="evidence" value="ECO:0007669"/>
    <property type="project" value="UniProtKB-UniRule"/>
</dbReference>
<dbReference type="InterPro" id="IPR011095">
    <property type="entry name" value="Dala_Dala_lig_C"/>
</dbReference>
<keyword evidence="3" id="KW-0547">Nucleotide-binding</keyword>
<keyword evidence="3" id="KW-0067">ATP-binding</keyword>
<evidence type="ECO:0000256" key="4">
    <source>
        <dbReference type="SAM" id="MobiDB-lite"/>
    </source>
</evidence>
<dbReference type="InterPro" id="IPR011761">
    <property type="entry name" value="ATP-grasp"/>
</dbReference>
<evidence type="ECO:0000256" key="1">
    <source>
        <dbReference type="ARBA" id="ARBA00010871"/>
    </source>
</evidence>
<dbReference type="GO" id="GO:0008716">
    <property type="term" value="F:D-alanine-D-alanine ligase activity"/>
    <property type="evidence" value="ECO:0007669"/>
    <property type="project" value="InterPro"/>
</dbReference>
<evidence type="ECO:0000256" key="3">
    <source>
        <dbReference type="PROSITE-ProRule" id="PRU00409"/>
    </source>
</evidence>
<proteinExistence type="inferred from homology"/>
<dbReference type="PANTHER" id="PTHR23132:SF23">
    <property type="entry name" value="D-ALANINE--D-ALANINE LIGASE B"/>
    <property type="match status" value="1"/>
</dbReference>
<protein>
    <submittedName>
        <fullName evidence="6">D-alanine-D-alanine ligase</fullName>
    </submittedName>
</protein>
<dbReference type="Pfam" id="PF07478">
    <property type="entry name" value="Dala_Dala_lig_C"/>
    <property type="match status" value="1"/>
</dbReference>
<dbReference type="Gene3D" id="3.30.1490.20">
    <property type="entry name" value="ATP-grasp fold, A domain"/>
    <property type="match status" value="1"/>
</dbReference>
<reference evidence="6 7" key="1">
    <citation type="journal article" date="2015" name="Nature">
        <title>rRNA introns, odd ribosomes, and small enigmatic genomes across a large radiation of phyla.</title>
        <authorList>
            <person name="Brown C.T."/>
            <person name="Hug L.A."/>
            <person name="Thomas B.C."/>
            <person name="Sharon I."/>
            <person name="Castelle C.J."/>
            <person name="Singh A."/>
            <person name="Wilkins M.J."/>
            <person name="Williams K.H."/>
            <person name="Banfield J.F."/>
        </authorList>
    </citation>
    <scope>NUCLEOTIDE SEQUENCE [LARGE SCALE GENOMIC DNA]</scope>
</reference>
<gene>
    <name evidence="6" type="ORF">UX01_C0013G0010</name>
</gene>
<evidence type="ECO:0000313" key="6">
    <source>
        <dbReference type="EMBL" id="KKT99091.1"/>
    </source>
</evidence>
<organism evidence="6 7">
    <name type="scientific">Candidatus Collierbacteria bacterium GW2011_GWB2_45_17</name>
    <dbReference type="NCBI Taxonomy" id="1618388"/>
    <lineage>
        <taxon>Bacteria</taxon>
        <taxon>Candidatus Collieribacteriota</taxon>
    </lineage>
</organism>
<dbReference type="Gene3D" id="3.30.470.20">
    <property type="entry name" value="ATP-grasp fold, B domain"/>
    <property type="match status" value="1"/>
</dbReference>
<dbReference type="InterPro" id="IPR013815">
    <property type="entry name" value="ATP_grasp_subdomain_1"/>
</dbReference>
<dbReference type="SUPFAM" id="SSF56059">
    <property type="entry name" value="Glutathione synthetase ATP-binding domain-like"/>
    <property type="match status" value="1"/>
</dbReference>
<evidence type="ECO:0000256" key="2">
    <source>
        <dbReference type="ARBA" id="ARBA00022598"/>
    </source>
</evidence>
<dbReference type="PANTHER" id="PTHR23132">
    <property type="entry name" value="D-ALANINE--D-ALANINE LIGASE"/>
    <property type="match status" value="1"/>
</dbReference>
<dbReference type="AlphaFoldDB" id="A0A837IDJ7"/>
<keyword evidence="2 6" id="KW-0436">Ligase</keyword>
<feature type="region of interest" description="Disordered" evidence="4">
    <location>
        <begin position="1"/>
        <end position="26"/>
    </location>
</feature>
<dbReference type="PROSITE" id="PS50975">
    <property type="entry name" value="ATP_GRASP"/>
    <property type="match status" value="1"/>
</dbReference>